<dbReference type="GO" id="GO:0006351">
    <property type="term" value="P:DNA-templated transcription"/>
    <property type="evidence" value="ECO:0007669"/>
    <property type="project" value="InterPro"/>
</dbReference>
<feature type="compositionally biased region" description="Polar residues" evidence="4">
    <location>
        <begin position="1"/>
        <end position="12"/>
    </location>
</feature>
<dbReference type="CDD" id="cd12148">
    <property type="entry name" value="fungal_TF_MHR"/>
    <property type="match status" value="1"/>
</dbReference>
<feature type="compositionally biased region" description="Acidic residues" evidence="4">
    <location>
        <begin position="419"/>
        <end position="428"/>
    </location>
</feature>
<proteinExistence type="predicted"/>
<evidence type="ECO:0000256" key="1">
    <source>
        <dbReference type="ARBA" id="ARBA00023015"/>
    </source>
</evidence>
<keyword evidence="3" id="KW-0539">Nucleus</keyword>
<feature type="domain" description="Xylanolytic transcriptional activator regulatory" evidence="5">
    <location>
        <begin position="281"/>
        <end position="355"/>
    </location>
</feature>
<reference evidence="6 7" key="1">
    <citation type="submission" date="2020-01" db="EMBL/GenBank/DDBJ databases">
        <title>Identification and distribution of gene clusters putatively required for synthesis of sphingolipid metabolism inhibitors in phylogenetically diverse species of the filamentous fungus Fusarium.</title>
        <authorList>
            <person name="Kim H.-S."/>
            <person name="Busman M."/>
            <person name="Brown D.W."/>
            <person name="Divon H."/>
            <person name="Uhlig S."/>
            <person name="Proctor R.H."/>
        </authorList>
    </citation>
    <scope>NUCLEOTIDE SEQUENCE [LARGE SCALE GENOMIC DNA]</scope>
    <source>
        <strain evidence="6 7">NRRL 20459</strain>
    </source>
</reference>
<evidence type="ECO:0000259" key="5">
    <source>
        <dbReference type="SMART" id="SM00906"/>
    </source>
</evidence>
<protein>
    <submittedName>
        <fullName evidence="6">C6 zinc finger domain-containing</fullName>
    </submittedName>
</protein>
<evidence type="ECO:0000256" key="3">
    <source>
        <dbReference type="ARBA" id="ARBA00023242"/>
    </source>
</evidence>
<dbReference type="OrthoDB" id="5392779at2759"/>
<dbReference type="InterPro" id="IPR007219">
    <property type="entry name" value="XnlR_reg_dom"/>
</dbReference>
<feature type="region of interest" description="Disordered" evidence="4">
    <location>
        <begin position="1"/>
        <end position="29"/>
    </location>
</feature>
<organism evidence="6 7">
    <name type="scientific">Fusarium albosuccineum</name>
    <dbReference type="NCBI Taxonomy" id="1237068"/>
    <lineage>
        <taxon>Eukaryota</taxon>
        <taxon>Fungi</taxon>
        <taxon>Dikarya</taxon>
        <taxon>Ascomycota</taxon>
        <taxon>Pezizomycotina</taxon>
        <taxon>Sordariomycetes</taxon>
        <taxon>Hypocreomycetidae</taxon>
        <taxon>Hypocreales</taxon>
        <taxon>Nectriaceae</taxon>
        <taxon>Fusarium</taxon>
        <taxon>Fusarium decemcellulare species complex</taxon>
    </lineage>
</organism>
<feature type="region of interest" description="Disordered" evidence="4">
    <location>
        <begin position="404"/>
        <end position="434"/>
    </location>
</feature>
<dbReference type="EMBL" id="JAADYS010000389">
    <property type="protein sequence ID" value="KAF4470150.1"/>
    <property type="molecule type" value="Genomic_DNA"/>
</dbReference>
<dbReference type="AlphaFoldDB" id="A0A8H4LKN2"/>
<gene>
    <name evidence="6" type="ORF">FALBO_2949</name>
</gene>
<accession>A0A8H4LKN2</accession>
<dbReference type="Proteomes" id="UP000554235">
    <property type="component" value="Unassembled WGS sequence"/>
</dbReference>
<evidence type="ECO:0000313" key="7">
    <source>
        <dbReference type="Proteomes" id="UP000554235"/>
    </source>
</evidence>
<dbReference type="GO" id="GO:0003677">
    <property type="term" value="F:DNA binding"/>
    <property type="evidence" value="ECO:0007669"/>
    <property type="project" value="InterPro"/>
</dbReference>
<dbReference type="SMART" id="SM00906">
    <property type="entry name" value="Fungal_trans"/>
    <property type="match status" value="1"/>
</dbReference>
<dbReference type="GO" id="GO:0008270">
    <property type="term" value="F:zinc ion binding"/>
    <property type="evidence" value="ECO:0007669"/>
    <property type="project" value="InterPro"/>
</dbReference>
<evidence type="ECO:0000256" key="2">
    <source>
        <dbReference type="ARBA" id="ARBA00023163"/>
    </source>
</evidence>
<dbReference type="PANTHER" id="PTHR47840:SF1">
    <property type="entry name" value="ZN(II)2CYS6 TRANSCRIPTION FACTOR (EUROFUNG)"/>
    <property type="match status" value="1"/>
</dbReference>
<dbReference type="PANTHER" id="PTHR47840">
    <property type="entry name" value="ZN(II)2CYS6 TRANSCRIPTION FACTOR (EUROFUNG)-RELATED"/>
    <property type="match status" value="1"/>
</dbReference>
<comment type="caution">
    <text evidence="6">The sequence shown here is derived from an EMBL/GenBank/DDBJ whole genome shotgun (WGS) entry which is preliminary data.</text>
</comment>
<feature type="compositionally biased region" description="Basic residues" evidence="4">
    <location>
        <begin position="18"/>
        <end position="27"/>
    </location>
</feature>
<name>A0A8H4LKN2_9HYPO</name>
<keyword evidence="2" id="KW-0804">Transcription</keyword>
<sequence length="682" mass="75902">MTGESSSYMPRSNENRRPAAKRRKIRKGTTSCWELPESVEGDKTNGLEGRLERVEALLQRLLDGGVCLSTPRFSHRTADTIPPSLRITKEDDGDVFDAISRTLARGHRHNDIQPSHHQMGSDNPRFPHIHRLPPTTPNNYELISRELYSALPSQHDADLIIAAGNTAPFLQFLCRPYEDLFRGKMLPASVLSTFPSPKSHPVLIARSLLYLAHGIQNLHPPTFDLGQLDLGSSPAAAMQRFLDMACRLVTSNDELMESLEGVECLVLEFAYHINAGNLRRAWLVMRRAISLAQLLGLHQGDYSDLTILEPMTMASPSFTWHRIVSQDRYLALMLGLPAGTPDDCLGNPQDLAPDDCPMGYLERIHCIIMGRITASRRENTNDENPVELRSIDSALENAARGMPSDRWLFPSTKRGSPGQDEDLEEEETHDSSKSACVNASRELLRRYIRFRCMDSIAFCCTSIDFSAFTACLTLLLAHLRRWHHNLGVTDGIAHQRLSDRDMVHETVELMHELSQECGDAVLGKTAEIVTSLARIEADAAKQSGLYGDYGSTNHRLPPNRSLRLMIPSFGVLSGPLVEHGQESATEVPFFSFGAGNANGPQEMQTHTYLHSLGAPEEHALWNDEGPNARLETWEFCGTNSRNLSFSLDAGLGEWAHQTDMPGPDCSDEQDELFSSFLNNLAT</sequence>
<evidence type="ECO:0000313" key="6">
    <source>
        <dbReference type="EMBL" id="KAF4470150.1"/>
    </source>
</evidence>
<keyword evidence="1" id="KW-0805">Transcription regulation</keyword>
<keyword evidence="7" id="KW-1185">Reference proteome</keyword>
<evidence type="ECO:0000256" key="4">
    <source>
        <dbReference type="SAM" id="MobiDB-lite"/>
    </source>
</evidence>